<proteinExistence type="predicted"/>
<reference evidence="1 2" key="1">
    <citation type="submission" date="2021-07" db="EMBL/GenBank/DDBJ databases">
        <authorList>
            <person name="Palmer J.M."/>
        </authorList>
    </citation>
    <scope>NUCLEOTIDE SEQUENCE [LARGE SCALE GENOMIC DNA]</scope>
    <source>
        <strain evidence="1 2">AT_MEX2019</strain>
        <tissue evidence="1">Muscle</tissue>
    </source>
</reference>
<evidence type="ECO:0000313" key="1">
    <source>
        <dbReference type="EMBL" id="MED6246983.1"/>
    </source>
</evidence>
<accession>A0ABU7B9M6</accession>
<dbReference type="EMBL" id="JAHUTI010046004">
    <property type="protein sequence ID" value="MED6246983.1"/>
    <property type="molecule type" value="Genomic_DNA"/>
</dbReference>
<organism evidence="1 2">
    <name type="scientific">Ataeniobius toweri</name>
    <dbReference type="NCBI Taxonomy" id="208326"/>
    <lineage>
        <taxon>Eukaryota</taxon>
        <taxon>Metazoa</taxon>
        <taxon>Chordata</taxon>
        <taxon>Craniata</taxon>
        <taxon>Vertebrata</taxon>
        <taxon>Euteleostomi</taxon>
        <taxon>Actinopterygii</taxon>
        <taxon>Neopterygii</taxon>
        <taxon>Teleostei</taxon>
        <taxon>Neoteleostei</taxon>
        <taxon>Acanthomorphata</taxon>
        <taxon>Ovalentaria</taxon>
        <taxon>Atherinomorphae</taxon>
        <taxon>Cyprinodontiformes</taxon>
        <taxon>Goodeidae</taxon>
        <taxon>Ataeniobius</taxon>
    </lineage>
</organism>
<comment type="caution">
    <text evidence="1">The sequence shown here is derived from an EMBL/GenBank/DDBJ whole genome shotgun (WGS) entry which is preliminary data.</text>
</comment>
<protein>
    <submittedName>
        <fullName evidence="1">Uncharacterized protein</fullName>
    </submittedName>
</protein>
<dbReference type="Proteomes" id="UP001345963">
    <property type="component" value="Unassembled WGS sequence"/>
</dbReference>
<name>A0ABU7B9M6_9TELE</name>
<keyword evidence="2" id="KW-1185">Reference proteome</keyword>
<gene>
    <name evidence="1" type="ORF">ATANTOWER_027372</name>
</gene>
<sequence>MSLQQLKMVLSSLYDHQMLVCMPDNVGSMVLMKMTDVLGYLLPDPILTHHHTMLNNAAGSITITAASSDPFISVTGAQSEPALIFEKNRALSIQKYFIIPKGKLNVVVAHYEGFFKEPL</sequence>
<evidence type="ECO:0000313" key="2">
    <source>
        <dbReference type="Proteomes" id="UP001345963"/>
    </source>
</evidence>